<accession>A0A9P4NP65</accession>
<evidence type="ECO:0000256" key="1">
    <source>
        <dbReference type="SAM" id="SignalP"/>
    </source>
</evidence>
<evidence type="ECO:0000313" key="2">
    <source>
        <dbReference type="EMBL" id="KAF2429090.1"/>
    </source>
</evidence>
<name>A0A9P4NP65_9PEZI</name>
<keyword evidence="1" id="KW-0732">Signal</keyword>
<feature type="signal peptide" evidence="1">
    <location>
        <begin position="1"/>
        <end position="17"/>
    </location>
</feature>
<evidence type="ECO:0000313" key="3">
    <source>
        <dbReference type="Proteomes" id="UP000800235"/>
    </source>
</evidence>
<dbReference type="Proteomes" id="UP000800235">
    <property type="component" value="Unassembled WGS sequence"/>
</dbReference>
<organism evidence="2 3">
    <name type="scientific">Tothia fuscella</name>
    <dbReference type="NCBI Taxonomy" id="1048955"/>
    <lineage>
        <taxon>Eukaryota</taxon>
        <taxon>Fungi</taxon>
        <taxon>Dikarya</taxon>
        <taxon>Ascomycota</taxon>
        <taxon>Pezizomycotina</taxon>
        <taxon>Dothideomycetes</taxon>
        <taxon>Pleosporomycetidae</taxon>
        <taxon>Venturiales</taxon>
        <taxon>Cylindrosympodiaceae</taxon>
        <taxon>Tothia</taxon>
    </lineage>
</organism>
<sequence length="81" mass="8403">MKLSIVVSTLLWALALSAPVNNIDGSRSLAKRSGNAIVCAAAAAAAVSWMDPGPQRDAAYDSYYNACMAAAEEGEVVEEQA</sequence>
<gene>
    <name evidence="2" type="ORF">EJ08DRAFT_698671</name>
</gene>
<dbReference type="EMBL" id="MU007050">
    <property type="protein sequence ID" value="KAF2429090.1"/>
    <property type="molecule type" value="Genomic_DNA"/>
</dbReference>
<dbReference type="AlphaFoldDB" id="A0A9P4NP65"/>
<protein>
    <submittedName>
        <fullName evidence="2">Uncharacterized protein</fullName>
    </submittedName>
</protein>
<keyword evidence="3" id="KW-1185">Reference proteome</keyword>
<comment type="caution">
    <text evidence="2">The sequence shown here is derived from an EMBL/GenBank/DDBJ whole genome shotgun (WGS) entry which is preliminary data.</text>
</comment>
<feature type="chain" id="PRO_5040286861" evidence="1">
    <location>
        <begin position="18"/>
        <end position="81"/>
    </location>
</feature>
<proteinExistence type="predicted"/>
<reference evidence="2" key="1">
    <citation type="journal article" date="2020" name="Stud. Mycol.">
        <title>101 Dothideomycetes genomes: a test case for predicting lifestyles and emergence of pathogens.</title>
        <authorList>
            <person name="Haridas S."/>
            <person name="Albert R."/>
            <person name="Binder M."/>
            <person name="Bloem J."/>
            <person name="Labutti K."/>
            <person name="Salamov A."/>
            <person name="Andreopoulos B."/>
            <person name="Baker S."/>
            <person name="Barry K."/>
            <person name="Bills G."/>
            <person name="Bluhm B."/>
            <person name="Cannon C."/>
            <person name="Castanera R."/>
            <person name="Culley D."/>
            <person name="Daum C."/>
            <person name="Ezra D."/>
            <person name="Gonzalez J."/>
            <person name="Henrissat B."/>
            <person name="Kuo A."/>
            <person name="Liang C."/>
            <person name="Lipzen A."/>
            <person name="Lutzoni F."/>
            <person name="Magnuson J."/>
            <person name="Mondo S."/>
            <person name="Nolan M."/>
            <person name="Ohm R."/>
            <person name="Pangilinan J."/>
            <person name="Park H.-J."/>
            <person name="Ramirez L."/>
            <person name="Alfaro M."/>
            <person name="Sun H."/>
            <person name="Tritt A."/>
            <person name="Yoshinaga Y."/>
            <person name="Zwiers L.-H."/>
            <person name="Turgeon B."/>
            <person name="Goodwin S."/>
            <person name="Spatafora J."/>
            <person name="Crous P."/>
            <person name="Grigoriev I."/>
        </authorList>
    </citation>
    <scope>NUCLEOTIDE SEQUENCE</scope>
    <source>
        <strain evidence="2">CBS 130266</strain>
    </source>
</reference>